<reference evidence="5 6" key="1">
    <citation type="submission" date="2017-10" db="EMBL/GenBank/DDBJ databases">
        <title>Comparative genomics in systemic dimorphic fungi from Ajellomycetaceae.</title>
        <authorList>
            <person name="Munoz J.F."/>
            <person name="Mcewen J.G."/>
            <person name="Clay O.K."/>
            <person name="Cuomo C.A."/>
        </authorList>
    </citation>
    <scope>NUCLEOTIDE SEQUENCE [LARGE SCALE GENOMIC DNA]</scope>
    <source>
        <strain evidence="5 6">UAMH4076</strain>
    </source>
</reference>
<dbReference type="PROSITE" id="PS51517">
    <property type="entry name" value="NDT80"/>
    <property type="match status" value="1"/>
</dbReference>
<evidence type="ECO:0000256" key="3">
    <source>
        <dbReference type="SAM" id="MobiDB-lite"/>
    </source>
</evidence>
<dbReference type="SUPFAM" id="SSF49417">
    <property type="entry name" value="p53-like transcription factors"/>
    <property type="match status" value="1"/>
</dbReference>
<feature type="region of interest" description="Disordered" evidence="3">
    <location>
        <begin position="139"/>
        <end position="159"/>
    </location>
</feature>
<feature type="DNA-binding region" description="NDT80" evidence="2">
    <location>
        <begin position="231"/>
        <end position="503"/>
    </location>
</feature>
<gene>
    <name evidence="5" type="ORF">GX50_03922</name>
</gene>
<dbReference type="Pfam" id="PF05224">
    <property type="entry name" value="NDT80_PhoG"/>
    <property type="match status" value="1"/>
</dbReference>
<feature type="region of interest" description="Disordered" evidence="3">
    <location>
        <begin position="491"/>
        <end position="540"/>
    </location>
</feature>
<dbReference type="GO" id="GO:0051321">
    <property type="term" value="P:meiotic cell cycle"/>
    <property type="evidence" value="ECO:0007669"/>
    <property type="project" value="TreeGrafter"/>
</dbReference>
<protein>
    <recommendedName>
        <fullName evidence="4">NDT80 domain-containing protein</fullName>
    </recommendedName>
</protein>
<dbReference type="PANTHER" id="PTHR35144:SF2">
    <property type="entry name" value="MEIOSIS-SPECIFIC TRANSCRIPTION FACTOR NDT80"/>
    <property type="match status" value="1"/>
</dbReference>
<feature type="region of interest" description="Disordered" evidence="3">
    <location>
        <begin position="357"/>
        <end position="386"/>
    </location>
</feature>
<keyword evidence="6" id="KW-1185">Reference proteome</keyword>
<keyword evidence="1 2" id="KW-0238">DNA-binding</keyword>
<dbReference type="InterPro" id="IPR024061">
    <property type="entry name" value="NDT80_DNA-bd_dom"/>
</dbReference>
<dbReference type="GO" id="GO:0003700">
    <property type="term" value="F:DNA-binding transcription factor activity"/>
    <property type="evidence" value="ECO:0007669"/>
    <property type="project" value="UniProtKB-UniRule"/>
</dbReference>
<feature type="domain" description="NDT80" evidence="4">
    <location>
        <begin position="231"/>
        <end position="503"/>
    </location>
</feature>
<feature type="compositionally biased region" description="Basic and acidic residues" evidence="3">
    <location>
        <begin position="357"/>
        <end position="376"/>
    </location>
</feature>
<dbReference type="Gene3D" id="2.60.40.1390">
    <property type="entry name" value="NDT80 DNA-binding domain"/>
    <property type="match status" value="1"/>
</dbReference>
<dbReference type="PANTHER" id="PTHR35144">
    <property type="entry name" value="MEIOSIS-SPECIFIC TRANSCRIPTION FACTOR NDT80"/>
    <property type="match status" value="1"/>
</dbReference>
<feature type="compositionally biased region" description="Low complexity" evidence="3">
    <location>
        <begin position="567"/>
        <end position="582"/>
    </location>
</feature>
<dbReference type="GO" id="GO:0045944">
    <property type="term" value="P:positive regulation of transcription by RNA polymerase II"/>
    <property type="evidence" value="ECO:0007669"/>
    <property type="project" value="TreeGrafter"/>
</dbReference>
<evidence type="ECO:0000313" key="5">
    <source>
        <dbReference type="EMBL" id="PGH33244.1"/>
    </source>
</evidence>
<dbReference type="InterPro" id="IPR037141">
    <property type="entry name" value="NDT80_DNA-bd_dom_sf"/>
</dbReference>
<dbReference type="AlphaFoldDB" id="A0A2B7Z9X9"/>
<dbReference type="GO" id="GO:0000228">
    <property type="term" value="C:nuclear chromosome"/>
    <property type="evidence" value="ECO:0007669"/>
    <property type="project" value="TreeGrafter"/>
</dbReference>
<evidence type="ECO:0000256" key="2">
    <source>
        <dbReference type="PROSITE-ProRule" id="PRU00850"/>
    </source>
</evidence>
<evidence type="ECO:0000256" key="1">
    <source>
        <dbReference type="ARBA" id="ARBA00023125"/>
    </source>
</evidence>
<sequence length="720" mass="78703">MLVQPSYIGTYPSATPYFIPTLLQNSFQLHYPVSSESEYIANERTFPTTTSFPTEDVESEHRRTDSLGHQLGHPSSVPVTNGFRYAAQHSAVQYVPFNAASGLLMSPIEPSRGSSSTSPSSVTSSYAYASLTNSIPSTATSTEGFSTPSSYSHPTNLQWNDRMGDLRIQRVPTLQPPSGMSPPLQSQGTVVPGSTGLMTRTDPYSMSYSMNRNAYSAPHHTMNDISRYSQYPATRTIDVHANSSSMYSHLMDTSSRASQSSPEAPPFNETNVLHSVFANNHQTINPEIQAKIHKGFFQVDDKWTCYRRNYFSVSCSFSLRPWTANSPLYVQLPNSNPQSVRSFAMSISAVVNAQENETRELVQHTPKRDKQSEKKPGRITLQPQQPPSLVINHASSIGGNHISFAAPPHTSGIQLDYGSSYGAAQQAPQPPTSHTFERIQFQKATANNGKRRAQQQYYNLVVELYAEIPMANGVDFQWVLIAKRLSHPMVVRGRSPGHYKDGRRDSSASMGPDGGTGSSGDGNGGGCLPPGMGHGPRTHLSLMSHYGASHRAPASYSYHRLSSTDHSPLTTSPLVSSSSSSPDYNSYTMMNGSMDPLEAIKDTTAAGAYGDPTFTTASPDSRKICIEPSNLRLHMPSYDDDATVKAQEDHDSAYNTAFDPMIPALQNEHDSSNQYLKRHGTSSYLNQPPGPKFSGSYTSRSGDDSYGRLDSIHNPQSLCS</sequence>
<feature type="region of interest" description="Disordered" evidence="3">
    <location>
        <begin position="679"/>
        <end position="720"/>
    </location>
</feature>
<dbReference type="InterPro" id="IPR052605">
    <property type="entry name" value="Fungal_trans_regulator"/>
</dbReference>
<evidence type="ECO:0000259" key="4">
    <source>
        <dbReference type="PROSITE" id="PS51517"/>
    </source>
</evidence>
<dbReference type="InterPro" id="IPR008967">
    <property type="entry name" value="p53-like_TF_DNA-bd_sf"/>
</dbReference>
<accession>A0A2B7Z9X9</accession>
<dbReference type="Proteomes" id="UP000226031">
    <property type="component" value="Unassembled WGS sequence"/>
</dbReference>
<feature type="region of interest" description="Disordered" evidence="3">
    <location>
        <begin position="48"/>
        <end position="73"/>
    </location>
</feature>
<dbReference type="EMBL" id="PDND01000068">
    <property type="protein sequence ID" value="PGH33244.1"/>
    <property type="molecule type" value="Genomic_DNA"/>
</dbReference>
<proteinExistence type="predicted"/>
<feature type="region of interest" description="Disordered" evidence="3">
    <location>
        <begin position="175"/>
        <end position="195"/>
    </location>
</feature>
<feature type="compositionally biased region" description="Basic and acidic residues" evidence="3">
    <location>
        <begin position="701"/>
        <end position="711"/>
    </location>
</feature>
<organism evidence="5 6">
    <name type="scientific">[Emmonsia] crescens</name>
    <dbReference type="NCBI Taxonomy" id="73230"/>
    <lineage>
        <taxon>Eukaryota</taxon>
        <taxon>Fungi</taxon>
        <taxon>Dikarya</taxon>
        <taxon>Ascomycota</taxon>
        <taxon>Pezizomycotina</taxon>
        <taxon>Eurotiomycetes</taxon>
        <taxon>Eurotiomycetidae</taxon>
        <taxon>Onygenales</taxon>
        <taxon>Ajellomycetaceae</taxon>
        <taxon>Emergomyces</taxon>
    </lineage>
</organism>
<evidence type="ECO:0000313" key="6">
    <source>
        <dbReference type="Proteomes" id="UP000226031"/>
    </source>
</evidence>
<name>A0A2B7Z9X9_9EURO</name>
<feature type="region of interest" description="Disordered" evidence="3">
    <location>
        <begin position="559"/>
        <end position="582"/>
    </location>
</feature>
<dbReference type="GO" id="GO:0003677">
    <property type="term" value="F:DNA binding"/>
    <property type="evidence" value="ECO:0007669"/>
    <property type="project" value="UniProtKB-KW"/>
</dbReference>
<feature type="compositionally biased region" description="Gly residues" evidence="3">
    <location>
        <begin position="512"/>
        <end position="534"/>
    </location>
</feature>
<comment type="caution">
    <text evidence="5">The sequence shown here is derived from an EMBL/GenBank/DDBJ whole genome shotgun (WGS) entry which is preliminary data.</text>
</comment>
<dbReference type="VEuPathDB" id="FungiDB:EMCG_01906"/>